<dbReference type="EMBL" id="JACXVP010000011">
    <property type="protein sequence ID" value="KAG5576414.1"/>
    <property type="molecule type" value="Genomic_DNA"/>
</dbReference>
<dbReference type="AlphaFoldDB" id="A0A9J5WNE2"/>
<evidence type="ECO:0000313" key="2">
    <source>
        <dbReference type="Proteomes" id="UP000824120"/>
    </source>
</evidence>
<gene>
    <name evidence="1" type="ORF">H5410_056548</name>
</gene>
<name>A0A9J5WNE2_SOLCO</name>
<dbReference type="Proteomes" id="UP000824120">
    <property type="component" value="Chromosome 11"/>
</dbReference>
<accession>A0A9J5WNE2</accession>
<reference evidence="1 2" key="1">
    <citation type="submission" date="2020-09" db="EMBL/GenBank/DDBJ databases">
        <title>De no assembly of potato wild relative species, Solanum commersonii.</title>
        <authorList>
            <person name="Cho K."/>
        </authorList>
    </citation>
    <scope>NUCLEOTIDE SEQUENCE [LARGE SCALE GENOMIC DNA]</scope>
    <source>
        <strain evidence="1">LZ3.2</strain>
        <tissue evidence="1">Leaf</tissue>
    </source>
</reference>
<comment type="caution">
    <text evidence="1">The sequence shown here is derived from an EMBL/GenBank/DDBJ whole genome shotgun (WGS) entry which is preliminary data.</text>
</comment>
<protein>
    <submittedName>
        <fullName evidence="1">Uncharacterized protein</fullName>
    </submittedName>
</protein>
<proteinExistence type="predicted"/>
<keyword evidence="2" id="KW-1185">Reference proteome</keyword>
<sequence>MNVCQGLSYGVSWSLSGKPAHCQDQRNPGVVHGSFGDPDFRRHYCQKISWMSVKTSDMELIGPHGQTSPFSRLNEHQSHGSFGDPDFRRHFCHNFTWTFVKTFSMKLVSPDGKTGPFSRSNKPQSDLTPCFVDFCTL</sequence>
<evidence type="ECO:0000313" key="1">
    <source>
        <dbReference type="EMBL" id="KAG5576414.1"/>
    </source>
</evidence>
<organism evidence="1 2">
    <name type="scientific">Solanum commersonii</name>
    <name type="common">Commerson's wild potato</name>
    <name type="synonym">Commerson's nightshade</name>
    <dbReference type="NCBI Taxonomy" id="4109"/>
    <lineage>
        <taxon>Eukaryota</taxon>
        <taxon>Viridiplantae</taxon>
        <taxon>Streptophyta</taxon>
        <taxon>Embryophyta</taxon>
        <taxon>Tracheophyta</taxon>
        <taxon>Spermatophyta</taxon>
        <taxon>Magnoliopsida</taxon>
        <taxon>eudicotyledons</taxon>
        <taxon>Gunneridae</taxon>
        <taxon>Pentapetalae</taxon>
        <taxon>asterids</taxon>
        <taxon>lamiids</taxon>
        <taxon>Solanales</taxon>
        <taxon>Solanaceae</taxon>
        <taxon>Solanoideae</taxon>
        <taxon>Solaneae</taxon>
        <taxon>Solanum</taxon>
    </lineage>
</organism>